<evidence type="ECO:0000313" key="2">
    <source>
        <dbReference type="Proteomes" id="UP000030151"/>
    </source>
</evidence>
<dbReference type="HOGENOM" id="CLU_1434744_0_0_1"/>
<accession>A0A0A1V938</accession>
<comment type="caution">
    <text evidence="1">The sequence shown here is derived from an EMBL/GenBank/DDBJ whole genome shotgun (WGS) entry which is preliminary data.</text>
</comment>
<evidence type="ECO:0000313" key="1">
    <source>
        <dbReference type="EMBL" id="EXV06739.1"/>
    </source>
</evidence>
<reference evidence="1 2" key="1">
    <citation type="submission" date="2014-02" db="EMBL/GenBank/DDBJ databases">
        <title>The genome sequence of the entomopathogenic fungus Metarhizium robertsii ARSEF 2575.</title>
        <authorList>
            <person name="Giuliano Garisto Donzelli B."/>
            <person name="Roe B.A."/>
            <person name="Macmil S.L."/>
            <person name="Krasnoff S.B."/>
            <person name="Gibson D.M."/>
        </authorList>
    </citation>
    <scope>NUCLEOTIDE SEQUENCE [LARGE SCALE GENOMIC DNA]</scope>
    <source>
        <strain evidence="1 2">ARSEF 2575</strain>
    </source>
</reference>
<proteinExistence type="predicted"/>
<gene>
    <name evidence="1" type="ORF">X797_001460</name>
</gene>
<sequence length="190" mass="22111">MPDLQAHFTQDGKWTMEASNLAFVCTFDGWQGNYYTYLTCITHEEELRRLKEDQKGNYRLQKIVPKNGQLTGPSPGFYKADKPPYTNCPTPSFFFIDDRQENPIHRVEDIDYLSWRYLQQFARDTEVDTVNLDLVEEAVEEPLVEGQTLGLYRTHEDEKGCQRAWGFSTNRCALTWRHTTLFHGAFLGKG</sequence>
<organism evidence="1 2">
    <name type="scientific">Metarhizium robertsii</name>
    <dbReference type="NCBI Taxonomy" id="568076"/>
    <lineage>
        <taxon>Eukaryota</taxon>
        <taxon>Fungi</taxon>
        <taxon>Dikarya</taxon>
        <taxon>Ascomycota</taxon>
        <taxon>Pezizomycotina</taxon>
        <taxon>Sordariomycetes</taxon>
        <taxon>Hypocreomycetidae</taxon>
        <taxon>Hypocreales</taxon>
        <taxon>Clavicipitaceae</taxon>
        <taxon>Metarhizium</taxon>
    </lineage>
</organism>
<name>A0A0A1V938_9HYPO</name>
<dbReference type="EMBL" id="JELW01000001">
    <property type="protein sequence ID" value="EXV06739.1"/>
    <property type="molecule type" value="Genomic_DNA"/>
</dbReference>
<protein>
    <submittedName>
        <fullName evidence="1">Uncharacterized protein</fullName>
    </submittedName>
</protein>
<dbReference type="Proteomes" id="UP000030151">
    <property type="component" value="Unassembled WGS sequence"/>
</dbReference>
<dbReference type="AlphaFoldDB" id="A0A0A1V938"/>